<dbReference type="InterPro" id="IPR002898">
    <property type="entry name" value="MotA_ExbB_proton_chnl"/>
</dbReference>
<evidence type="ECO:0000256" key="9">
    <source>
        <dbReference type="SAM" id="Phobius"/>
    </source>
</evidence>
<evidence type="ECO:0000256" key="3">
    <source>
        <dbReference type="ARBA" id="ARBA00022475"/>
    </source>
</evidence>
<comment type="subcellular location">
    <subcellularLocation>
        <location evidence="1">Cell membrane</location>
        <topology evidence="1">Multi-pass membrane protein</topology>
    </subcellularLocation>
    <subcellularLocation>
        <location evidence="8">Membrane</location>
        <topology evidence="8">Multi-pass membrane protein</topology>
    </subcellularLocation>
</comment>
<reference evidence="11" key="2">
    <citation type="submission" date="2020-09" db="EMBL/GenBank/DDBJ databases">
        <authorList>
            <person name="Sun Q."/>
            <person name="Kim S."/>
        </authorList>
    </citation>
    <scope>NUCLEOTIDE SEQUENCE</scope>
    <source>
        <strain evidence="11">KCTC 23310</strain>
    </source>
</reference>
<dbReference type="PANTHER" id="PTHR30625">
    <property type="entry name" value="PROTEIN TOLQ"/>
    <property type="match status" value="1"/>
</dbReference>
<evidence type="ECO:0000256" key="6">
    <source>
        <dbReference type="ARBA" id="ARBA00022989"/>
    </source>
</evidence>
<dbReference type="PANTHER" id="PTHR30625:SF15">
    <property type="entry name" value="BIOPOLYMER TRANSPORT PROTEIN EXBB"/>
    <property type="match status" value="1"/>
</dbReference>
<dbReference type="InterPro" id="IPR050790">
    <property type="entry name" value="ExbB/TolQ_transport"/>
</dbReference>
<accession>A0A918TWD5</accession>
<protein>
    <submittedName>
        <fullName evidence="11">Flagellar motor protein MotA</fullName>
    </submittedName>
</protein>
<comment type="similarity">
    <text evidence="8">Belongs to the exbB/tolQ family.</text>
</comment>
<keyword evidence="12" id="KW-1185">Reference proteome</keyword>
<evidence type="ECO:0000256" key="4">
    <source>
        <dbReference type="ARBA" id="ARBA00022692"/>
    </source>
</evidence>
<evidence type="ECO:0000256" key="2">
    <source>
        <dbReference type="ARBA" id="ARBA00022448"/>
    </source>
</evidence>
<evidence type="ECO:0000313" key="12">
    <source>
        <dbReference type="Proteomes" id="UP000638981"/>
    </source>
</evidence>
<dbReference type="GO" id="GO:0005886">
    <property type="term" value="C:plasma membrane"/>
    <property type="evidence" value="ECO:0007669"/>
    <property type="project" value="UniProtKB-SubCell"/>
</dbReference>
<feature type="transmembrane region" description="Helical" evidence="9">
    <location>
        <begin position="12"/>
        <end position="43"/>
    </location>
</feature>
<evidence type="ECO:0000256" key="1">
    <source>
        <dbReference type="ARBA" id="ARBA00004651"/>
    </source>
</evidence>
<name>A0A918TWD5_9RHOB</name>
<sequence>MELHAATGAEGLWGQVLAILAMGGLPLWTIAFLSVVTVTLILWKAMRLLSLGAWTGRGRANRAVDLWQAGQRAQARALVEGKSGTRFRLIRAAMDVATDDSLTSAEAEAEVTRVARRLLAEAQAGLRGLELAAVLGPLLGLMGTVTGMIASFKSLQAAGANADPATLAGGIWELLITTAAGMGVAIPAQVALTWYESVTDRLALDMEDNATRILARRMARVDSGTHEVMPFRMHAQAAAE</sequence>
<keyword evidence="11" id="KW-0282">Flagellum</keyword>
<dbReference type="Pfam" id="PF01618">
    <property type="entry name" value="MotA_ExbB"/>
    <property type="match status" value="1"/>
</dbReference>
<dbReference type="AlphaFoldDB" id="A0A918TWD5"/>
<dbReference type="GO" id="GO:0017038">
    <property type="term" value="P:protein import"/>
    <property type="evidence" value="ECO:0007669"/>
    <property type="project" value="TreeGrafter"/>
</dbReference>
<keyword evidence="2 8" id="KW-0813">Transport</keyword>
<feature type="domain" description="MotA/TolQ/ExbB proton channel" evidence="10">
    <location>
        <begin position="89"/>
        <end position="207"/>
    </location>
</feature>
<dbReference type="EMBL" id="BMYJ01000010">
    <property type="protein sequence ID" value="GHC63349.1"/>
    <property type="molecule type" value="Genomic_DNA"/>
</dbReference>
<evidence type="ECO:0000256" key="5">
    <source>
        <dbReference type="ARBA" id="ARBA00022927"/>
    </source>
</evidence>
<keyword evidence="6 9" id="KW-1133">Transmembrane helix</keyword>
<keyword evidence="5 8" id="KW-0653">Protein transport</keyword>
<dbReference type="Proteomes" id="UP000638981">
    <property type="component" value="Unassembled WGS sequence"/>
</dbReference>
<keyword evidence="7 9" id="KW-0472">Membrane</keyword>
<comment type="caution">
    <text evidence="11">The sequence shown here is derived from an EMBL/GenBank/DDBJ whole genome shotgun (WGS) entry which is preliminary data.</text>
</comment>
<reference evidence="11" key="1">
    <citation type="journal article" date="2014" name="Int. J. Syst. Evol. Microbiol.">
        <title>Complete genome sequence of Corynebacterium casei LMG S-19264T (=DSM 44701T), isolated from a smear-ripened cheese.</title>
        <authorList>
            <consortium name="US DOE Joint Genome Institute (JGI-PGF)"/>
            <person name="Walter F."/>
            <person name="Albersmeier A."/>
            <person name="Kalinowski J."/>
            <person name="Ruckert C."/>
        </authorList>
    </citation>
    <scope>NUCLEOTIDE SEQUENCE</scope>
    <source>
        <strain evidence="11">KCTC 23310</strain>
    </source>
</reference>
<keyword evidence="3" id="KW-1003">Cell membrane</keyword>
<organism evidence="11 12">
    <name type="scientific">Neogemmobacter tilapiae</name>
    <dbReference type="NCBI Taxonomy" id="875041"/>
    <lineage>
        <taxon>Bacteria</taxon>
        <taxon>Pseudomonadati</taxon>
        <taxon>Pseudomonadota</taxon>
        <taxon>Alphaproteobacteria</taxon>
        <taxon>Rhodobacterales</taxon>
        <taxon>Paracoccaceae</taxon>
        <taxon>Neogemmobacter</taxon>
    </lineage>
</organism>
<evidence type="ECO:0000259" key="10">
    <source>
        <dbReference type="Pfam" id="PF01618"/>
    </source>
</evidence>
<keyword evidence="11" id="KW-0969">Cilium</keyword>
<gene>
    <name evidence="11" type="ORF">GCM10007315_29480</name>
</gene>
<evidence type="ECO:0000256" key="8">
    <source>
        <dbReference type="RuleBase" id="RU004057"/>
    </source>
</evidence>
<keyword evidence="11" id="KW-0966">Cell projection</keyword>
<keyword evidence="4 9" id="KW-0812">Transmembrane</keyword>
<evidence type="ECO:0000313" key="11">
    <source>
        <dbReference type="EMBL" id="GHC63349.1"/>
    </source>
</evidence>
<dbReference type="RefSeq" id="WP_189412497.1">
    <property type="nucleotide sequence ID" value="NZ_BMYJ01000010.1"/>
</dbReference>
<proteinExistence type="inferred from homology"/>
<evidence type="ECO:0000256" key="7">
    <source>
        <dbReference type="ARBA" id="ARBA00023136"/>
    </source>
</evidence>